<name>A0A6J8DES0_MYTCO</name>
<protein>
    <recommendedName>
        <fullName evidence="5">Reverse transcriptase domain-containing protein</fullName>
    </recommendedName>
</protein>
<evidence type="ECO:0000313" key="4">
    <source>
        <dbReference type="Proteomes" id="UP000507470"/>
    </source>
</evidence>
<organism evidence="3 4">
    <name type="scientific">Mytilus coruscus</name>
    <name type="common">Sea mussel</name>
    <dbReference type="NCBI Taxonomy" id="42192"/>
    <lineage>
        <taxon>Eukaryota</taxon>
        <taxon>Metazoa</taxon>
        <taxon>Spiralia</taxon>
        <taxon>Lophotrochozoa</taxon>
        <taxon>Mollusca</taxon>
        <taxon>Bivalvia</taxon>
        <taxon>Autobranchia</taxon>
        <taxon>Pteriomorphia</taxon>
        <taxon>Mytilida</taxon>
        <taxon>Mytiloidea</taxon>
        <taxon>Mytilidae</taxon>
        <taxon>Mytilinae</taxon>
        <taxon>Mytilus</taxon>
    </lineage>
</organism>
<evidence type="ECO:0008006" key="5">
    <source>
        <dbReference type="Google" id="ProtNLM"/>
    </source>
</evidence>
<gene>
    <name evidence="3" type="ORF">MCOR_40690</name>
</gene>
<dbReference type="Proteomes" id="UP000507470">
    <property type="component" value="Unassembled WGS sequence"/>
</dbReference>
<reference evidence="3 4" key="1">
    <citation type="submission" date="2020-06" db="EMBL/GenBank/DDBJ databases">
        <authorList>
            <person name="Li R."/>
            <person name="Bekaert M."/>
        </authorList>
    </citation>
    <scope>NUCLEOTIDE SEQUENCE [LARGE SCALE GENOMIC DNA]</scope>
    <source>
        <strain evidence="4">wild</strain>
    </source>
</reference>
<dbReference type="PANTHER" id="PTHR35617:SF3">
    <property type="entry name" value="CORE-BINDING (CB) DOMAIN-CONTAINING PROTEIN"/>
    <property type="match status" value="1"/>
</dbReference>
<dbReference type="SUPFAM" id="SSF47823">
    <property type="entry name" value="lambda integrase-like, N-terminal domain"/>
    <property type="match status" value="1"/>
</dbReference>
<sequence>MEVKEFHTQTEAKEEATARKNSTSIKAESFSTSVINTKKVQQFIQSVGFNINMEKSVFIPSQRITFLGYITDSVLFRVFLPEDKIQKIIEISNNVLKPQNILIRHVAQLVGLYSSARYAFTHAHLFHRYLDIDKTRALIKSNKNYNANMIISEESRSEIRWWLANVYSENGKLIREDPSSHSLHTDSSMKGWGAFLDKTSFQHKVVLQPTKTPNEQKKIIPYHLSGIRRHLHSQWFSGKTTEILSKSWRKSTNIQYEYSWRKWLLWCNQKQINPFKPTVKQFLHYLSILFHNGWSYSCVCSHKSAICQTLTIIGNKNFDNNYFIKRFLKGIFNMRPPVARYIFTWDVGQVLKYLGSLYPLNDLSLKMVTLKSVPLVALATAQRSQTLSSLNLKLAYCSDNSIVFKIGTLLKTSRPKNLKQEITVASFCKPEICPLKTLKHYILRTQNVRNLFVSFKTLKAVTSCSIARWLNVVLTNSGIDISKFKAHS</sequence>
<feature type="compositionally biased region" description="Basic and acidic residues" evidence="2">
    <location>
        <begin position="1"/>
        <end position="18"/>
    </location>
</feature>
<dbReference type="AlphaFoldDB" id="A0A6J8DES0"/>
<feature type="region of interest" description="Disordered" evidence="2">
    <location>
        <begin position="1"/>
        <end position="20"/>
    </location>
</feature>
<dbReference type="PANTHER" id="PTHR35617">
    <property type="entry name" value="PHAGE_INTEGRASE DOMAIN-CONTAINING PROTEIN"/>
    <property type="match status" value="1"/>
</dbReference>
<evidence type="ECO:0000313" key="3">
    <source>
        <dbReference type="EMBL" id="CAC5407188.1"/>
    </source>
</evidence>
<dbReference type="GO" id="GO:0003677">
    <property type="term" value="F:DNA binding"/>
    <property type="evidence" value="ECO:0007669"/>
    <property type="project" value="UniProtKB-KW"/>
</dbReference>
<dbReference type="EMBL" id="CACVKT020007374">
    <property type="protein sequence ID" value="CAC5407188.1"/>
    <property type="molecule type" value="Genomic_DNA"/>
</dbReference>
<dbReference type="SUPFAM" id="SSF56672">
    <property type="entry name" value="DNA/RNA polymerases"/>
    <property type="match status" value="1"/>
</dbReference>
<keyword evidence="4" id="KW-1185">Reference proteome</keyword>
<evidence type="ECO:0000256" key="1">
    <source>
        <dbReference type="ARBA" id="ARBA00023125"/>
    </source>
</evidence>
<accession>A0A6J8DES0</accession>
<keyword evidence="1" id="KW-0238">DNA-binding</keyword>
<dbReference type="OrthoDB" id="6144476at2759"/>
<dbReference type="InterPro" id="IPR010998">
    <property type="entry name" value="Integrase_recombinase_N"/>
</dbReference>
<dbReference type="InterPro" id="IPR043502">
    <property type="entry name" value="DNA/RNA_pol_sf"/>
</dbReference>
<proteinExistence type="predicted"/>
<evidence type="ECO:0000256" key="2">
    <source>
        <dbReference type="SAM" id="MobiDB-lite"/>
    </source>
</evidence>
<dbReference type="Gene3D" id="1.10.150.130">
    <property type="match status" value="1"/>
</dbReference>